<gene>
    <name evidence="3" type="ORF">AW171_hschr42069</name>
</gene>
<dbReference type="Gene3D" id="2.130.10.30">
    <property type="entry name" value="Regulator of chromosome condensation 1/beta-lactamase-inhibitor protein II"/>
    <property type="match status" value="1"/>
</dbReference>
<dbReference type="PROSITE" id="PS00626">
    <property type="entry name" value="RCC1_2"/>
    <property type="match status" value="1"/>
</dbReference>
<reference evidence="3 4" key="1">
    <citation type="submission" date="2016-01" db="EMBL/GenBank/DDBJ databases">
        <title>Genome sequence of the yeast Holleya sinecauda.</title>
        <authorList>
            <person name="Dietrich F.S."/>
        </authorList>
    </citation>
    <scope>NUCLEOTIDE SEQUENCE [LARGE SCALE GENOMIC DNA]</scope>
    <source>
        <strain evidence="3 4">ATCC 58844</strain>
    </source>
</reference>
<dbReference type="OrthoDB" id="10256179at2759"/>
<feature type="repeat" description="RCC1" evidence="1">
    <location>
        <begin position="518"/>
        <end position="566"/>
    </location>
</feature>
<organism evidence="3 4">
    <name type="scientific">Eremothecium sinecaudum</name>
    <dbReference type="NCBI Taxonomy" id="45286"/>
    <lineage>
        <taxon>Eukaryota</taxon>
        <taxon>Fungi</taxon>
        <taxon>Dikarya</taxon>
        <taxon>Ascomycota</taxon>
        <taxon>Saccharomycotina</taxon>
        <taxon>Saccharomycetes</taxon>
        <taxon>Saccharomycetales</taxon>
        <taxon>Saccharomycetaceae</taxon>
        <taxon>Eremothecium</taxon>
    </lineage>
</organism>
<dbReference type="InterPro" id="IPR009091">
    <property type="entry name" value="RCC1/BLIP-II"/>
</dbReference>
<protein>
    <submittedName>
        <fullName evidence="3">HDL558Cp</fullName>
    </submittedName>
</protein>
<dbReference type="PRINTS" id="PR00633">
    <property type="entry name" value="RCCNDNSATION"/>
</dbReference>
<keyword evidence="2" id="KW-0472">Membrane</keyword>
<keyword evidence="2" id="KW-1133">Transmembrane helix</keyword>
<dbReference type="RefSeq" id="XP_017987182.1">
    <property type="nucleotide sequence ID" value="XM_018132240.1"/>
</dbReference>
<dbReference type="Pfam" id="PF00415">
    <property type="entry name" value="RCC1"/>
    <property type="match status" value="1"/>
</dbReference>
<keyword evidence="2" id="KW-0812">Transmembrane</keyword>
<evidence type="ECO:0000256" key="2">
    <source>
        <dbReference type="SAM" id="Phobius"/>
    </source>
</evidence>
<dbReference type="InterPro" id="IPR000408">
    <property type="entry name" value="Reg_chr_condens"/>
</dbReference>
<keyword evidence="4" id="KW-1185">Reference proteome</keyword>
<dbReference type="PROSITE" id="PS50012">
    <property type="entry name" value="RCC1_3"/>
    <property type="match status" value="2"/>
</dbReference>
<dbReference type="GO" id="GO:0034551">
    <property type="term" value="P:mitochondrial respiratory chain complex III assembly"/>
    <property type="evidence" value="ECO:0007669"/>
    <property type="project" value="TreeGrafter"/>
</dbReference>
<accession>A0A0X8HQM7</accession>
<dbReference type="Proteomes" id="UP000243052">
    <property type="component" value="Chromosome iv"/>
</dbReference>
<dbReference type="SUPFAM" id="SSF50985">
    <property type="entry name" value="RCC1/BLIP-II"/>
    <property type="match status" value="1"/>
</dbReference>
<dbReference type="Pfam" id="PF13540">
    <property type="entry name" value="RCC1_2"/>
    <property type="match status" value="1"/>
</dbReference>
<dbReference type="GO" id="GO:0005743">
    <property type="term" value="C:mitochondrial inner membrane"/>
    <property type="evidence" value="ECO:0007669"/>
    <property type="project" value="TreeGrafter"/>
</dbReference>
<dbReference type="GeneID" id="28723423"/>
<evidence type="ECO:0000313" key="4">
    <source>
        <dbReference type="Proteomes" id="UP000243052"/>
    </source>
</evidence>
<feature type="repeat" description="RCC1" evidence="1">
    <location>
        <begin position="375"/>
        <end position="435"/>
    </location>
</feature>
<dbReference type="AlphaFoldDB" id="A0A0X8HQM7"/>
<name>A0A0X8HQM7_9SACH</name>
<evidence type="ECO:0000256" key="1">
    <source>
        <dbReference type="PROSITE-ProRule" id="PRU00235"/>
    </source>
</evidence>
<dbReference type="PANTHER" id="PTHR47563:SF1">
    <property type="entry name" value="PROTEIN FMP25, MITOCHONDRIAL"/>
    <property type="match status" value="1"/>
</dbReference>
<dbReference type="InterPro" id="IPR053245">
    <property type="entry name" value="MitoProcess-Associated"/>
</dbReference>
<evidence type="ECO:0000313" key="3">
    <source>
        <dbReference type="EMBL" id="AMD20186.1"/>
    </source>
</evidence>
<sequence>MYPVRSLVSLRSQRMLVRTYAPLLRQQQIDEAEIMAKDLTNKSYASKRNKLDYSWQEKSQKQIEDEYNDRMEKMAKLSAMFQGLFVVFGVAAAATLYYKWPSIKGWWMMRDMRVEDNVIEKLTASKKKKSLKEIPIVAASEPAGDVPGVYYWGKRLGEDNSASRFPLRVPWFDNKYLLDIALAPKGMNLAIDENGDLFSWDTRSCKRLLSGQNLVKVAISNNVGYALNKRGELLVIPHNNAKLVEDHTSSRRSWLLPYKLRYYYDWKIDTTDAFASAKGSKIVQFSVGKEHLVFITNNGRAYSCATGVGQTANSRSKGQFGIPTFSQFDRFPDRNKAYEIELLNNTVTAEGNVKQRIIKQVSCGNYHTLAVTATGELYGFGSNTYGQLGLPISYDMEYVSFPRRVVNFRAYLPTDHVSCIEAQCGGDTSIIAMLSHTMQDFQANKLGDNPATIQKKPIYFAFGNGIHGQHGNGHYAHSRNEATIVKLEKALENQADKEVNVDTLHCGGKHVMCKLTNGNVLTWGGNDSGQLGNWKKIQSAQPIPIPALIEPGVDYSKEPSLALTSSLQLSEHQRLALGESSSCIYWKR</sequence>
<feature type="transmembrane region" description="Helical" evidence="2">
    <location>
        <begin position="79"/>
        <end position="100"/>
    </location>
</feature>
<proteinExistence type="predicted"/>
<dbReference type="STRING" id="45286.A0A0X8HQM7"/>
<dbReference type="EMBL" id="CP014244">
    <property type="protein sequence ID" value="AMD20186.1"/>
    <property type="molecule type" value="Genomic_DNA"/>
</dbReference>
<dbReference type="PANTHER" id="PTHR47563">
    <property type="entry name" value="PROTEIN FMP25, MITOCHONDRIAL"/>
    <property type="match status" value="1"/>
</dbReference>